<proteinExistence type="inferred from homology"/>
<dbReference type="InterPro" id="IPR002818">
    <property type="entry name" value="DJ-1/PfpI"/>
</dbReference>
<dbReference type="Gene3D" id="3.40.50.880">
    <property type="match status" value="1"/>
</dbReference>
<feature type="signal peptide" evidence="2">
    <location>
        <begin position="1"/>
        <end position="26"/>
    </location>
</feature>
<comment type="similarity">
    <text evidence="1">Belongs to the peptidase C56 family.</text>
</comment>
<dbReference type="EMBL" id="PYSW02000022">
    <property type="protein sequence ID" value="KAG2382874.1"/>
    <property type="molecule type" value="Genomic_DNA"/>
</dbReference>
<reference evidence="4 5" key="1">
    <citation type="journal article" date="2018" name="BMC Genomics">
        <title>The genome of Naegleria lovaniensis, the basis for a comparative approach to unravel pathogenicity factors of the human pathogenic amoeba N. fowleri.</title>
        <authorList>
            <person name="Liechti N."/>
            <person name="Schurch N."/>
            <person name="Bruggmann R."/>
            <person name="Wittwer M."/>
        </authorList>
    </citation>
    <scope>NUCLEOTIDE SEQUENCE [LARGE SCALE GENOMIC DNA]</scope>
    <source>
        <strain evidence="4 5">ATCC 30569</strain>
    </source>
</reference>
<evidence type="ECO:0000259" key="3">
    <source>
        <dbReference type="Pfam" id="PF01965"/>
    </source>
</evidence>
<protein>
    <recommendedName>
        <fullName evidence="3">DJ-1/PfpI domain-containing protein</fullName>
    </recommendedName>
</protein>
<dbReference type="Proteomes" id="UP000816034">
    <property type="component" value="Unassembled WGS sequence"/>
</dbReference>
<evidence type="ECO:0000256" key="2">
    <source>
        <dbReference type="SAM" id="SignalP"/>
    </source>
</evidence>
<dbReference type="RefSeq" id="XP_044548553.1">
    <property type="nucleotide sequence ID" value="XM_044694525.1"/>
</dbReference>
<dbReference type="SUPFAM" id="SSF52317">
    <property type="entry name" value="Class I glutamine amidotransferase-like"/>
    <property type="match status" value="1"/>
</dbReference>
<dbReference type="Pfam" id="PF01965">
    <property type="entry name" value="DJ-1_PfpI"/>
    <property type="match status" value="1"/>
</dbReference>
<dbReference type="AlphaFoldDB" id="A0AA88GL08"/>
<keyword evidence="5" id="KW-1185">Reference proteome</keyword>
<comment type="caution">
    <text evidence="4">The sequence shown here is derived from an EMBL/GenBank/DDBJ whole genome shotgun (WGS) entry which is preliminary data.</text>
</comment>
<evidence type="ECO:0000313" key="4">
    <source>
        <dbReference type="EMBL" id="KAG2382874.1"/>
    </source>
</evidence>
<organism evidence="4 5">
    <name type="scientific">Naegleria lovaniensis</name>
    <name type="common">Amoeba</name>
    <dbReference type="NCBI Taxonomy" id="51637"/>
    <lineage>
        <taxon>Eukaryota</taxon>
        <taxon>Discoba</taxon>
        <taxon>Heterolobosea</taxon>
        <taxon>Tetramitia</taxon>
        <taxon>Eutetramitia</taxon>
        <taxon>Vahlkampfiidae</taxon>
        <taxon>Naegleria</taxon>
    </lineage>
</organism>
<accession>A0AA88GL08</accession>
<dbReference type="InterPro" id="IPR006286">
    <property type="entry name" value="C56_PfpI-like"/>
</dbReference>
<evidence type="ECO:0000313" key="5">
    <source>
        <dbReference type="Proteomes" id="UP000816034"/>
    </source>
</evidence>
<dbReference type="GeneID" id="68097296"/>
<sequence>MFNTKSTLVLMMATIMLLFFATTIMAQNIDQLFPEVASLKEEDEMDLRGMKYNETQPPVTNPKEFTGFRIGLIASHCFEECELTFPYIYFARRNATVDIIGPWWTKDSKIVACEFVRATRWARRNYDFKQALNNKYDALIVVGGVWSSTVVRNDGDAIALIQNQVRSGRLLATVCSGSTVLINAKLIARGMKLTGSPSIRIDLENAGGTYLDVPVVRSSENIITGRSPGGQDNLLFTEEIANYLRSEKKVKKFIKDVKSLLNKQH</sequence>
<feature type="domain" description="DJ-1/PfpI" evidence="3">
    <location>
        <begin position="70"/>
        <end position="232"/>
    </location>
</feature>
<dbReference type="PANTHER" id="PTHR42733">
    <property type="entry name" value="DJ-1 PROTEIN"/>
    <property type="match status" value="1"/>
</dbReference>
<evidence type="ECO:0000256" key="1">
    <source>
        <dbReference type="ARBA" id="ARBA00008542"/>
    </source>
</evidence>
<feature type="chain" id="PRO_5041691318" description="DJ-1/PfpI domain-containing protein" evidence="2">
    <location>
        <begin position="27"/>
        <end position="265"/>
    </location>
</feature>
<gene>
    <name evidence="4" type="ORF">C9374_004841</name>
</gene>
<keyword evidence="2" id="KW-0732">Signal</keyword>
<name>A0AA88GL08_NAELO</name>
<dbReference type="InterPro" id="IPR029062">
    <property type="entry name" value="Class_I_gatase-like"/>
</dbReference>
<dbReference type="PANTHER" id="PTHR42733:SF12">
    <property type="entry name" value="PROTEINASE"/>
    <property type="match status" value="1"/>
</dbReference>